<name>A0A4D9CY32_9STRA</name>
<feature type="compositionally biased region" description="Basic and acidic residues" evidence="1">
    <location>
        <begin position="365"/>
        <end position="381"/>
    </location>
</feature>
<feature type="region of interest" description="Disordered" evidence="1">
    <location>
        <begin position="1"/>
        <end position="34"/>
    </location>
</feature>
<feature type="compositionally biased region" description="Low complexity" evidence="1">
    <location>
        <begin position="408"/>
        <end position="423"/>
    </location>
</feature>
<feature type="compositionally biased region" description="Basic and acidic residues" evidence="1">
    <location>
        <begin position="194"/>
        <end position="205"/>
    </location>
</feature>
<evidence type="ECO:0000256" key="1">
    <source>
        <dbReference type="SAM" id="MobiDB-lite"/>
    </source>
</evidence>
<feature type="compositionally biased region" description="Low complexity" evidence="1">
    <location>
        <begin position="291"/>
        <end position="303"/>
    </location>
</feature>
<dbReference type="AlphaFoldDB" id="A0A4D9CY32"/>
<dbReference type="Gene3D" id="1.20.5.1160">
    <property type="entry name" value="Vasodilator-stimulated phosphoprotein"/>
    <property type="match status" value="1"/>
</dbReference>
<dbReference type="Proteomes" id="UP000355283">
    <property type="component" value="Unassembled WGS sequence"/>
</dbReference>
<feature type="compositionally biased region" description="Basic and acidic residues" evidence="1">
    <location>
        <begin position="480"/>
        <end position="489"/>
    </location>
</feature>
<feature type="region of interest" description="Disordered" evidence="1">
    <location>
        <begin position="194"/>
        <end position="217"/>
    </location>
</feature>
<sequence>MQMRFESKKKEKEQEETTSTNNWNGDASAAEAGEKLLRKQAKKLTSVRKNAADLLTQCAKLRLETNDLQKMNQALTSKLEVAKTAQAEASNHATSLESELSVLQKKMGAMGKENQSLLAKLKDIGSSQRTLDMQASVSVLKSKLEAVEKEKQSLQSKIEKAGSSQRKLAEAQKHTAELEAKLTMLESKLEAVEKEKQSLQSKIEKAGSSQRKLAEEQKHTAELEAKLTTLESKLEAVEKEKQSLQSKIEKLQLSFQSGVLADSFGRSHPRQAACVGPRGTLVEAASGHVPARPASTATASRAPAKPEHRSKTAALTRALSAEAQAQTWGEGPQGRGVARRVSHGQAVDMPKETKTGRGSTAASVEDSRRQTDGKGKRDVGSGRRGASLAWSSMTRLLPRGSANPDPPSARQAAPPSSHPPCSATNASFSPLDPGVGGLEGQGARLGCEKGPGGEAGKKEGPAGGARGAGRPDLFPLPRPQSERQGREGEGLLFGLRRSGSSGRHKDGSGPPPEFPEMAPWELYRLVQELTESVREKEEHLELQRDFAKRVAKKLHKLEIKVRKVMDLPLDWDTRGE</sequence>
<keyword evidence="3" id="KW-1185">Reference proteome</keyword>
<dbReference type="EMBL" id="SDOX01000118">
    <property type="protein sequence ID" value="TFJ82305.1"/>
    <property type="molecule type" value="Genomic_DNA"/>
</dbReference>
<gene>
    <name evidence="2" type="ORF">NSK_006424</name>
</gene>
<feature type="compositionally biased region" description="Low complexity" evidence="1">
    <location>
        <begin position="490"/>
        <end position="501"/>
    </location>
</feature>
<feature type="region of interest" description="Disordered" evidence="1">
    <location>
        <begin position="284"/>
        <end position="516"/>
    </location>
</feature>
<evidence type="ECO:0000313" key="3">
    <source>
        <dbReference type="Proteomes" id="UP000355283"/>
    </source>
</evidence>
<dbReference type="SUPFAM" id="SSF57997">
    <property type="entry name" value="Tropomyosin"/>
    <property type="match status" value="1"/>
</dbReference>
<dbReference type="OrthoDB" id="10255512at2759"/>
<feature type="region of interest" description="Disordered" evidence="1">
    <location>
        <begin position="153"/>
        <end position="172"/>
    </location>
</feature>
<comment type="caution">
    <text evidence="2">The sequence shown here is derived from an EMBL/GenBank/DDBJ whole genome shotgun (WGS) entry which is preliminary data.</text>
</comment>
<evidence type="ECO:0000313" key="2">
    <source>
        <dbReference type="EMBL" id="TFJ82305.1"/>
    </source>
</evidence>
<organism evidence="2 3">
    <name type="scientific">Nannochloropsis salina CCMP1776</name>
    <dbReference type="NCBI Taxonomy" id="1027361"/>
    <lineage>
        <taxon>Eukaryota</taxon>
        <taxon>Sar</taxon>
        <taxon>Stramenopiles</taxon>
        <taxon>Ochrophyta</taxon>
        <taxon>Eustigmatophyceae</taxon>
        <taxon>Eustigmatales</taxon>
        <taxon>Monodopsidaceae</taxon>
        <taxon>Microchloropsis</taxon>
        <taxon>Microchloropsis salina</taxon>
    </lineage>
</organism>
<reference evidence="2 3" key="1">
    <citation type="submission" date="2019-01" db="EMBL/GenBank/DDBJ databases">
        <title>Nuclear Genome Assembly of the Microalgal Biofuel strain Nannochloropsis salina CCMP1776.</title>
        <authorList>
            <person name="Hovde B."/>
        </authorList>
    </citation>
    <scope>NUCLEOTIDE SEQUENCE [LARGE SCALE GENOMIC DNA]</scope>
    <source>
        <strain evidence="2 3">CCMP1776</strain>
    </source>
</reference>
<dbReference type="PANTHER" id="PTHR34452:SF7">
    <property type="entry name" value="MYOSIN HEAVY CHAIN-RELATED PROTEIN"/>
    <property type="match status" value="1"/>
</dbReference>
<proteinExistence type="predicted"/>
<protein>
    <submittedName>
        <fullName evidence="2">Uncharacterized protein</fullName>
    </submittedName>
</protein>
<dbReference type="PANTHER" id="PTHR34452">
    <property type="entry name" value="MYOSIN HEAVY CHAIN-RELATED PROTEIN"/>
    <property type="match status" value="1"/>
</dbReference>
<accession>A0A4D9CY32</accession>
<feature type="compositionally biased region" description="Basic and acidic residues" evidence="1">
    <location>
        <begin position="1"/>
        <end position="15"/>
    </location>
</feature>